<evidence type="ECO:0000313" key="3">
    <source>
        <dbReference type="EMBL" id="QIB35155.1"/>
    </source>
</evidence>
<protein>
    <submittedName>
        <fullName evidence="3">Uncharacterized protein</fullName>
    </submittedName>
</protein>
<keyword evidence="2" id="KW-1133">Transmembrane helix</keyword>
<keyword evidence="2" id="KW-0812">Transmembrane</keyword>
<feature type="transmembrane region" description="Helical" evidence="2">
    <location>
        <begin position="71"/>
        <end position="92"/>
    </location>
</feature>
<evidence type="ECO:0000256" key="2">
    <source>
        <dbReference type="SAM" id="Phobius"/>
    </source>
</evidence>
<evidence type="ECO:0000313" key="4">
    <source>
        <dbReference type="Proteomes" id="UP000464751"/>
    </source>
</evidence>
<accession>A0A6P1YQ34</accession>
<dbReference type="RefSeq" id="WP_163076300.1">
    <property type="nucleotide sequence ID" value="NZ_CP048630.1"/>
</dbReference>
<reference evidence="3 4" key="1">
    <citation type="submission" date="2020-02" db="EMBL/GenBank/DDBJ databases">
        <authorList>
            <person name="Li G."/>
        </authorList>
    </citation>
    <scope>NUCLEOTIDE SEQUENCE [LARGE SCALE GENOMIC DNA]</scope>
    <source>
        <strain evidence="3 4">DSM 102029</strain>
    </source>
</reference>
<keyword evidence="2" id="KW-0472">Membrane</keyword>
<gene>
    <name evidence="3" type="ORF">G3A50_16655</name>
</gene>
<dbReference type="KEGG" id="apra:G3A50_16655"/>
<organism evidence="3 4">
    <name type="scientific">Ancylobacter pratisalsi</name>
    <dbReference type="NCBI Taxonomy" id="1745854"/>
    <lineage>
        <taxon>Bacteria</taxon>
        <taxon>Pseudomonadati</taxon>
        <taxon>Pseudomonadota</taxon>
        <taxon>Alphaproteobacteria</taxon>
        <taxon>Hyphomicrobiales</taxon>
        <taxon>Xanthobacteraceae</taxon>
        <taxon>Ancylobacter</taxon>
    </lineage>
</organism>
<name>A0A6P1YQ34_9HYPH</name>
<feature type="region of interest" description="Disordered" evidence="1">
    <location>
        <begin position="1"/>
        <end position="64"/>
    </location>
</feature>
<dbReference type="Proteomes" id="UP000464751">
    <property type="component" value="Chromosome"/>
</dbReference>
<sequence>MKTAERLGEDIDRGRAGDKVPDGDPAAVLREADDEAAGPPPIPERVGPGIGRPPAHGRTPWPRGKRRNWRAAFMLGSAVFVMSALLTLWAWLTA</sequence>
<proteinExistence type="predicted"/>
<feature type="compositionally biased region" description="Basic and acidic residues" evidence="1">
    <location>
        <begin position="1"/>
        <end position="22"/>
    </location>
</feature>
<keyword evidence="4" id="KW-1185">Reference proteome</keyword>
<dbReference type="EMBL" id="CP048630">
    <property type="protein sequence ID" value="QIB35155.1"/>
    <property type="molecule type" value="Genomic_DNA"/>
</dbReference>
<evidence type="ECO:0000256" key="1">
    <source>
        <dbReference type="SAM" id="MobiDB-lite"/>
    </source>
</evidence>
<dbReference type="AlphaFoldDB" id="A0A6P1YQ34"/>